<name>A0A395IJM5_9HELO</name>
<dbReference type="Proteomes" id="UP000249056">
    <property type="component" value="Unassembled WGS sequence"/>
</dbReference>
<comment type="caution">
    <text evidence="2">The sequence shown here is derived from an EMBL/GenBank/DDBJ whole genome shotgun (WGS) entry which is preliminary data.</text>
</comment>
<feature type="compositionally biased region" description="Polar residues" evidence="1">
    <location>
        <begin position="49"/>
        <end position="66"/>
    </location>
</feature>
<proteinExistence type="predicted"/>
<gene>
    <name evidence="2" type="ORF">DID88_000311</name>
</gene>
<reference evidence="2 3" key="1">
    <citation type="submission" date="2018-06" db="EMBL/GenBank/DDBJ databases">
        <title>Genome Sequence of the Brown Rot Fungal Pathogen Monilinia fructigena.</title>
        <authorList>
            <person name="Landi L."/>
            <person name="De Miccolis Angelini R.M."/>
            <person name="Pollastro S."/>
            <person name="Abate D."/>
            <person name="Faretra F."/>
            <person name="Romanazzi G."/>
        </authorList>
    </citation>
    <scope>NUCLEOTIDE SEQUENCE [LARGE SCALE GENOMIC DNA]</scope>
    <source>
        <strain evidence="2 3">Mfrg269</strain>
    </source>
</reference>
<sequence length="186" mass="19419">MASSSNPYQHYNQPAVEEHDLIDPDDATLDDLDDPLTDTTSRTPLTGTIQPSQPSTSQNYLTSRIQAKTAAPQPTRLTKRSGKPSRGTSSPSGRKCARCSTPNTFPRERDAGGAGGVAGHDWQGDGCGGVGAGEREWDERGAAGLGSVGAVGFLLGVGVVVELSREGGPDELSCWGGIFHLPNPFA</sequence>
<feature type="region of interest" description="Disordered" evidence="1">
    <location>
        <begin position="1"/>
        <end position="122"/>
    </location>
</feature>
<dbReference type="AlphaFoldDB" id="A0A395IJM5"/>
<dbReference type="EMBL" id="QKRW01000049">
    <property type="protein sequence ID" value="RAL59678.1"/>
    <property type="molecule type" value="Genomic_DNA"/>
</dbReference>
<evidence type="ECO:0000313" key="3">
    <source>
        <dbReference type="Proteomes" id="UP000249056"/>
    </source>
</evidence>
<evidence type="ECO:0000313" key="2">
    <source>
        <dbReference type="EMBL" id="RAL59678.1"/>
    </source>
</evidence>
<feature type="compositionally biased region" description="Acidic residues" evidence="1">
    <location>
        <begin position="23"/>
        <end position="36"/>
    </location>
</feature>
<accession>A0A395IJM5</accession>
<feature type="compositionally biased region" description="Polar residues" evidence="1">
    <location>
        <begin position="1"/>
        <end position="12"/>
    </location>
</feature>
<keyword evidence="3" id="KW-1185">Reference proteome</keyword>
<feature type="compositionally biased region" description="Low complexity" evidence="1">
    <location>
        <begin position="37"/>
        <end position="48"/>
    </location>
</feature>
<dbReference type="OrthoDB" id="411251at2759"/>
<evidence type="ECO:0000256" key="1">
    <source>
        <dbReference type="SAM" id="MobiDB-lite"/>
    </source>
</evidence>
<organism evidence="2 3">
    <name type="scientific">Monilinia fructigena</name>
    <dbReference type="NCBI Taxonomy" id="38457"/>
    <lineage>
        <taxon>Eukaryota</taxon>
        <taxon>Fungi</taxon>
        <taxon>Dikarya</taxon>
        <taxon>Ascomycota</taxon>
        <taxon>Pezizomycotina</taxon>
        <taxon>Leotiomycetes</taxon>
        <taxon>Helotiales</taxon>
        <taxon>Sclerotiniaceae</taxon>
        <taxon>Monilinia</taxon>
    </lineage>
</organism>
<protein>
    <submittedName>
        <fullName evidence="2">Uncharacterized protein</fullName>
    </submittedName>
</protein>